<dbReference type="GO" id="GO:0043138">
    <property type="term" value="F:3'-5' DNA helicase activity"/>
    <property type="evidence" value="ECO:0007669"/>
    <property type="project" value="TreeGrafter"/>
</dbReference>
<keyword evidence="2" id="KW-0067">ATP-binding</keyword>
<protein>
    <submittedName>
        <fullName evidence="5">DEAD/DEAH box helicase</fullName>
    </submittedName>
</protein>
<dbReference type="SMART" id="SM00487">
    <property type="entry name" value="DEXDc"/>
    <property type="match status" value="1"/>
</dbReference>
<dbReference type="EMBL" id="JAKOAV010000011">
    <property type="protein sequence ID" value="MDF9408228.1"/>
    <property type="molecule type" value="Genomic_DNA"/>
</dbReference>
<dbReference type="InterPro" id="IPR018973">
    <property type="entry name" value="MZB"/>
</dbReference>
<dbReference type="SMART" id="SM00490">
    <property type="entry name" value="HELICc"/>
    <property type="match status" value="1"/>
</dbReference>
<gene>
    <name evidence="5" type="ORF">L7E55_07620</name>
</gene>
<dbReference type="Pfam" id="PF00271">
    <property type="entry name" value="Helicase_C"/>
    <property type="match status" value="1"/>
</dbReference>
<dbReference type="GO" id="GO:0006289">
    <property type="term" value="P:nucleotide-excision repair"/>
    <property type="evidence" value="ECO:0007669"/>
    <property type="project" value="TreeGrafter"/>
</dbReference>
<evidence type="ECO:0000313" key="6">
    <source>
        <dbReference type="Proteomes" id="UP001154312"/>
    </source>
</evidence>
<name>A0A9X4H5L4_9FIRM</name>
<dbReference type="Proteomes" id="UP001154312">
    <property type="component" value="Unassembled WGS sequence"/>
</dbReference>
<dbReference type="InterPro" id="IPR001650">
    <property type="entry name" value="Helicase_C-like"/>
</dbReference>
<dbReference type="GO" id="GO:0003676">
    <property type="term" value="F:nucleic acid binding"/>
    <property type="evidence" value="ECO:0007669"/>
    <property type="project" value="InterPro"/>
</dbReference>
<dbReference type="CDD" id="cd17923">
    <property type="entry name" value="DEXHc_Hrq1-like"/>
    <property type="match status" value="1"/>
</dbReference>
<organism evidence="5 6">
    <name type="scientific">Pelotomaculum isophthalicicum JI</name>
    <dbReference type="NCBI Taxonomy" id="947010"/>
    <lineage>
        <taxon>Bacteria</taxon>
        <taxon>Bacillati</taxon>
        <taxon>Bacillota</taxon>
        <taxon>Clostridia</taxon>
        <taxon>Eubacteriales</taxon>
        <taxon>Desulfotomaculaceae</taxon>
        <taxon>Pelotomaculum</taxon>
    </lineage>
</organism>
<accession>A0A9X4H5L4</accession>
<evidence type="ECO:0000313" key="5">
    <source>
        <dbReference type="EMBL" id="MDF9408228.1"/>
    </source>
</evidence>
<comment type="caution">
    <text evidence="5">The sequence shown here is derived from an EMBL/GenBank/DDBJ whole genome shotgun (WGS) entry which is preliminary data.</text>
</comment>
<keyword evidence="6" id="KW-1185">Reference proteome</keyword>
<dbReference type="InterPro" id="IPR014001">
    <property type="entry name" value="Helicase_ATP-bd"/>
</dbReference>
<evidence type="ECO:0000256" key="2">
    <source>
        <dbReference type="ARBA" id="ARBA00022840"/>
    </source>
</evidence>
<evidence type="ECO:0000259" key="4">
    <source>
        <dbReference type="PROSITE" id="PS51194"/>
    </source>
</evidence>
<dbReference type="InterPro" id="IPR011545">
    <property type="entry name" value="DEAD/DEAH_box_helicase_dom"/>
</dbReference>
<dbReference type="InterPro" id="IPR027417">
    <property type="entry name" value="P-loop_NTPase"/>
</dbReference>
<dbReference type="Gene3D" id="3.40.50.300">
    <property type="entry name" value="P-loop containing nucleotide triphosphate hydrolases"/>
    <property type="match status" value="2"/>
</dbReference>
<evidence type="ECO:0000256" key="1">
    <source>
        <dbReference type="ARBA" id="ARBA00022741"/>
    </source>
</evidence>
<dbReference type="PROSITE" id="PS51192">
    <property type="entry name" value="HELICASE_ATP_BIND_1"/>
    <property type="match status" value="1"/>
</dbReference>
<dbReference type="PROSITE" id="PS51194">
    <property type="entry name" value="HELICASE_CTER"/>
    <property type="match status" value="1"/>
</dbReference>
<dbReference type="PANTHER" id="PTHR47957">
    <property type="entry name" value="ATP-DEPENDENT HELICASE HRQ1"/>
    <property type="match status" value="1"/>
</dbReference>
<dbReference type="GO" id="GO:0005524">
    <property type="term" value="F:ATP binding"/>
    <property type="evidence" value="ECO:0007669"/>
    <property type="project" value="UniProtKB-KW"/>
</dbReference>
<evidence type="ECO:0000259" key="3">
    <source>
        <dbReference type="PROSITE" id="PS51192"/>
    </source>
</evidence>
<dbReference type="AlphaFoldDB" id="A0A9X4H5L4"/>
<keyword evidence="5" id="KW-0347">Helicase</keyword>
<proteinExistence type="predicted"/>
<sequence length="861" mass="97239">MEEIESILSKISAEIIYTRDEPPCQGNMRGIPKGLDGRLYMLTMLKYRSGLYSHQSKSIEASLNRKHVAINTSTASGKSLCFILPVLDELVKNHSARSLFIFPIKALSNDQIKKLKEWSTLLKLGDVVQKYDGDVKGEERLKAIKNGRLLVSTPDVLNASLLRLNKEEYYEEFFANLRYVVLDECHVYSGAFGTHMAMVVRRLRQVCKNHNNSPQFILSSATIGCPKKHVQALTGIDDIEIISEKDNGSPMAGKKYYLISPPEENKLNTFILKLTRNLILSGKKFLLFCNTRKEVENLIINFKQAYPDIRDRIMPYRAGYEVEDRTAIEDALAKGKLAGLFCTSALEMGIDISHLDVCVMLGLPGNKISMVQRAGRVGRKEPGAVIICAGDSPYDDYYFSHPKELFERPMEELIINLENKQILIDHFACARAEALNFEVPDFDEDIFDRGFIQIANHVNLYDYPDDILYDQSPHFKVQIRCVDDPTYIIIHGQHSDDPPIGQITYSQILREAYKGAIYLHLGKRYRVTKISYTDHKIYVDSRCPMAQTRPKTEVFVRPRATSRVIKSKIWPGLKVWKTSLSITEKLTGYTETMNKKNNEVSYPQPMIRYFVTSGTVISLSGLDSITHGSVMGLAGALENAYPIVYHCSKDDIGSYAWSKENNEAHIYLFDSTAGGLGITNKVVSLFENLLQVASHNVSQCPNCLANPETADYGCYKCVISNSWFNYAGNTRKETIKLINELSIITSTHMPAEEEVREDFNSKNHLFDRHGDKCFGGTMLVSGSLVYTGKHQEGIVLNSAAFNNGIIEDRLYSIRIGDQEAKYLGSRLTLIQGKVERWCMNCGEELIDFEETSCPVCGVRLR</sequence>
<keyword evidence="1" id="KW-0547">Nucleotide-binding</keyword>
<dbReference type="GO" id="GO:0036297">
    <property type="term" value="P:interstrand cross-link repair"/>
    <property type="evidence" value="ECO:0007669"/>
    <property type="project" value="TreeGrafter"/>
</dbReference>
<feature type="domain" description="Helicase ATP-binding" evidence="3">
    <location>
        <begin position="59"/>
        <end position="241"/>
    </location>
</feature>
<dbReference type="Pfam" id="PF09369">
    <property type="entry name" value="MZB"/>
    <property type="match status" value="1"/>
</dbReference>
<reference evidence="5" key="1">
    <citation type="submission" date="2022-02" db="EMBL/GenBank/DDBJ databases">
        <authorList>
            <person name="Leng L."/>
        </authorList>
    </citation>
    <scope>NUCLEOTIDE SEQUENCE</scope>
    <source>
        <strain evidence="5">JI</strain>
    </source>
</reference>
<keyword evidence="5" id="KW-0378">Hydrolase</keyword>
<dbReference type="RefSeq" id="WP_277443523.1">
    <property type="nucleotide sequence ID" value="NZ_JAKOAV010000011.1"/>
</dbReference>
<dbReference type="SUPFAM" id="SSF52540">
    <property type="entry name" value="P-loop containing nucleoside triphosphate hydrolases"/>
    <property type="match status" value="1"/>
</dbReference>
<feature type="domain" description="Helicase C-terminal" evidence="4">
    <location>
        <begin position="266"/>
        <end position="421"/>
    </location>
</feature>
<dbReference type="Pfam" id="PF00270">
    <property type="entry name" value="DEAD"/>
    <property type="match status" value="1"/>
</dbReference>
<dbReference type="PANTHER" id="PTHR47957:SF3">
    <property type="entry name" value="ATP-DEPENDENT HELICASE HRQ1"/>
    <property type="match status" value="1"/>
</dbReference>